<proteinExistence type="predicted"/>
<name>A0ABQ3P9B4_9ACTN</name>
<keyword evidence="2" id="KW-1133">Transmembrane helix</keyword>
<evidence type="ECO:0000313" key="3">
    <source>
        <dbReference type="EMBL" id="GHI21604.1"/>
    </source>
</evidence>
<gene>
    <name evidence="3" type="ORF">Shyd_29750</name>
</gene>
<feature type="transmembrane region" description="Helical" evidence="2">
    <location>
        <begin position="38"/>
        <end position="57"/>
    </location>
</feature>
<dbReference type="RefSeq" id="WP_190222387.1">
    <property type="nucleotide sequence ID" value="NZ_BNBS01000014.1"/>
</dbReference>
<feature type="compositionally biased region" description="Polar residues" evidence="1">
    <location>
        <begin position="1"/>
        <end position="10"/>
    </location>
</feature>
<dbReference type="InterPro" id="IPR021215">
    <property type="entry name" value="DUF2752"/>
</dbReference>
<feature type="transmembrane region" description="Helical" evidence="2">
    <location>
        <begin position="137"/>
        <end position="155"/>
    </location>
</feature>
<keyword evidence="2" id="KW-0812">Transmembrane</keyword>
<accession>A0ABQ3P9B4</accession>
<feature type="transmembrane region" description="Helical" evidence="2">
    <location>
        <begin position="104"/>
        <end position="125"/>
    </location>
</feature>
<dbReference type="GeneID" id="94008913"/>
<evidence type="ECO:0000256" key="1">
    <source>
        <dbReference type="SAM" id="MobiDB-lite"/>
    </source>
</evidence>
<organism evidence="3 4">
    <name type="scientific">Streptomyces hydrogenans</name>
    <dbReference type="NCBI Taxonomy" id="1873719"/>
    <lineage>
        <taxon>Bacteria</taxon>
        <taxon>Bacillati</taxon>
        <taxon>Actinomycetota</taxon>
        <taxon>Actinomycetes</taxon>
        <taxon>Kitasatosporales</taxon>
        <taxon>Streptomycetaceae</taxon>
        <taxon>Streptomyces</taxon>
    </lineage>
</organism>
<dbReference type="Proteomes" id="UP001052739">
    <property type="component" value="Unassembled WGS sequence"/>
</dbReference>
<evidence type="ECO:0000256" key="2">
    <source>
        <dbReference type="SAM" id="Phobius"/>
    </source>
</evidence>
<comment type="caution">
    <text evidence="3">The sequence shown here is derived from an EMBL/GenBank/DDBJ whole genome shotgun (WGS) entry which is preliminary data.</text>
</comment>
<keyword evidence="2" id="KW-0472">Membrane</keyword>
<dbReference type="Pfam" id="PF10825">
    <property type="entry name" value="DUF2752"/>
    <property type="match status" value="1"/>
</dbReference>
<dbReference type="EMBL" id="BNDW01000019">
    <property type="protein sequence ID" value="GHI21604.1"/>
    <property type="molecule type" value="Genomic_DNA"/>
</dbReference>
<feature type="compositionally biased region" description="Pro residues" evidence="1">
    <location>
        <begin position="12"/>
        <end position="21"/>
    </location>
</feature>
<feature type="region of interest" description="Disordered" evidence="1">
    <location>
        <begin position="1"/>
        <end position="24"/>
    </location>
</feature>
<keyword evidence="4" id="KW-1185">Reference proteome</keyword>
<evidence type="ECO:0000313" key="4">
    <source>
        <dbReference type="Proteomes" id="UP001052739"/>
    </source>
</evidence>
<sequence length="163" mass="17003">MTAEPTPQTAPHSPPDPPYPPGLREAEEFRRRPLGRRLLAPLATLAGVGAAFAYVGAVDPNEPGHYPVCPLLRFTGLYCPGCGGLRGAHAVAHGDLATALGANALAVAGYAVCAVLMVVWLVHAVRGAPTRIAVRPAWWWAIGALTALFTVIRNLPFGSGLAP</sequence>
<reference evidence="3" key="1">
    <citation type="submission" date="2024-05" db="EMBL/GenBank/DDBJ databases">
        <title>Whole genome shotgun sequence of Streptomyces hydrogenans NBRC 13475.</title>
        <authorList>
            <person name="Komaki H."/>
            <person name="Tamura T."/>
        </authorList>
    </citation>
    <scope>NUCLEOTIDE SEQUENCE</scope>
    <source>
        <strain evidence="3">NBRC 13475</strain>
    </source>
</reference>
<protein>
    <submittedName>
        <fullName evidence="3">Membrane protein</fullName>
    </submittedName>
</protein>